<name>F4XSG2_9CYAN</name>
<gene>
    <name evidence="1" type="ORF">LYNGBM3L_17230</name>
</gene>
<dbReference type="AlphaFoldDB" id="F4XSG2"/>
<dbReference type="Proteomes" id="UP000003959">
    <property type="component" value="Unassembled WGS sequence"/>
</dbReference>
<protein>
    <recommendedName>
        <fullName evidence="3">SPOR domain-containing protein</fullName>
    </recommendedName>
</protein>
<reference evidence="2" key="1">
    <citation type="journal article" date="2011" name="Proc. Natl. Acad. Sci. U.S.A.">
        <title>Genomic insights into the physiology and ecology of the marine filamentous cyanobacterium Lyngbya majuscula.</title>
        <authorList>
            <person name="Jones A.C."/>
            <person name="Monroe E.A."/>
            <person name="Podell S."/>
            <person name="Hess W.R."/>
            <person name="Klages S."/>
            <person name="Esquenazi E."/>
            <person name="Niessen S."/>
            <person name="Hoover H."/>
            <person name="Rothmann M."/>
            <person name="Lasken R.S."/>
            <person name="Yates J.R.III."/>
            <person name="Reinhardt R."/>
            <person name="Kube M."/>
            <person name="Burkart M.D."/>
            <person name="Allen E.E."/>
            <person name="Dorrestein P.C."/>
            <person name="Gerwick W.H."/>
            <person name="Gerwick L."/>
        </authorList>
    </citation>
    <scope>NUCLEOTIDE SEQUENCE [LARGE SCALE GENOMIC DNA]</scope>
    <source>
        <strain evidence="2">3L</strain>
    </source>
</reference>
<evidence type="ECO:0008006" key="3">
    <source>
        <dbReference type="Google" id="ProtNLM"/>
    </source>
</evidence>
<dbReference type="EMBL" id="GL890921">
    <property type="protein sequence ID" value="EGJ32482.1"/>
    <property type="molecule type" value="Genomic_DNA"/>
</dbReference>
<sequence length="56" mass="6624">MRNSLIVRLLPKMQRVVVARFRNRSDAEGHLRSLRQLMPDVKFVIIFDTGEELDQK</sequence>
<organism evidence="1 2">
    <name type="scientific">Moorena producens 3L</name>
    <dbReference type="NCBI Taxonomy" id="489825"/>
    <lineage>
        <taxon>Bacteria</taxon>
        <taxon>Bacillati</taxon>
        <taxon>Cyanobacteriota</taxon>
        <taxon>Cyanophyceae</taxon>
        <taxon>Coleofasciculales</taxon>
        <taxon>Coleofasciculaceae</taxon>
        <taxon>Moorena</taxon>
    </lineage>
</organism>
<dbReference type="RefSeq" id="WP_008184725.1">
    <property type="nucleotide sequence ID" value="NZ_GL890921.1"/>
</dbReference>
<evidence type="ECO:0000313" key="2">
    <source>
        <dbReference type="Proteomes" id="UP000003959"/>
    </source>
</evidence>
<accession>F4XSG2</accession>
<evidence type="ECO:0000313" key="1">
    <source>
        <dbReference type="EMBL" id="EGJ32482.1"/>
    </source>
</evidence>
<dbReference type="HOGENOM" id="CLU_177748_1_1_3"/>
<keyword evidence="2" id="KW-1185">Reference proteome</keyword>
<proteinExistence type="predicted"/>